<organism evidence="2 3">
    <name type="scientific">Lactuca saligna</name>
    <name type="common">Willowleaf lettuce</name>
    <dbReference type="NCBI Taxonomy" id="75948"/>
    <lineage>
        <taxon>Eukaryota</taxon>
        <taxon>Viridiplantae</taxon>
        <taxon>Streptophyta</taxon>
        <taxon>Embryophyta</taxon>
        <taxon>Tracheophyta</taxon>
        <taxon>Spermatophyta</taxon>
        <taxon>Magnoliopsida</taxon>
        <taxon>eudicotyledons</taxon>
        <taxon>Gunneridae</taxon>
        <taxon>Pentapetalae</taxon>
        <taxon>asterids</taxon>
        <taxon>campanulids</taxon>
        <taxon>Asterales</taxon>
        <taxon>Asteraceae</taxon>
        <taxon>Cichorioideae</taxon>
        <taxon>Cichorieae</taxon>
        <taxon>Lactucinae</taxon>
        <taxon>Lactuca</taxon>
    </lineage>
</organism>
<feature type="compositionally biased region" description="Basic and acidic residues" evidence="1">
    <location>
        <begin position="125"/>
        <end position="140"/>
    </location>
</feature>
<proteinExistence type="predicted"/>
<dbReference type="EMBL" id="OX465078">
    <property type="protein sequence ID" value="CAI9272463.1"/>
    <property type="molecule type" value="Genomic_DNA"/>
</dbReference>
<accession>A0AA35YF00</accession>
<feature type="region of interest" description="Disordered" evidence="1">
    <location>
        <begin position="164"/>
        <end position="183"/>
    </location>
</feature>
<protein>
    <submittedName>
        <fullName evidence="2">Uncharacterized protein</fullName>
    </submittedName>
</protein>
<dbReference type="AlphaFoldDB" id="A0AA35YF00"/>
<keyword evidence="3" id="KW-1185">Reference proteome</keyword>
<name>A0AA35YF00_LACSI</name>
<feature type="region of interest" description="Disordered" evidence="1">
    <location>
        <begin position="120"/>
        <end position="152"/>
    </location>
</feature>
<feature type="compositionally biased region" description="Basic and acidic residues" evidence="1">
    <location>
        <begin position="164"/>
        <end position="177"/>
    </location>
</feature>
<feature type="compositionally biased region" description="Pro residues" evidence="1">
    <location>
        <begin position="141"/>
        <end position="152"/>
    </location>
</feature>
<gene>
    <name evidence="2" type="ORF">LSALG_LOCUS12681</name>
</gene>
<reference evidence="2" key="1">
    <citation type="submission" date="2023-04" db="EMBL/GenBank/DDBJ databases">
        <authorList>
            <person name="Vijverberg K."/>
            <person name="Xiong W."/>
            <person name="Schranz E."/>
        </authorList>
    </citation>
    <scope>NUCLEOTIDE SEQUENCE</scope>
</reference>
<dbReference type="Proteomes" id="UP001177003">
    <property type="component" value="Chromosome 2"/>
</dbReference>
<sequence>MLTWMKQQDPEFFSDISSFLDSIMTLLDPLVDNAPRDMSYGISDSSCTSPVTHVPISEGFVCFFGRNSTPNASEVESFPWAIQNTNLHFLINSTSPNSLVHCLQLSVIVSRQHGWNSTSPLDLSDDSHDCHDTELERDSKTPPPFLIPPSSLPPPPLTLGIDVKHRGHNDGVQKDLLAENDYV</sequence>
<evidence type="ECO:0000313" key="3">
    <source>
        <dbReference type="Proteomes" id="UP001177003"/>
    </source>
</evidence>
<evidence type="ECO:0000313" key="2">
    <source>
        <dbReference type="EMBL" id="CAI9272463.1"/>
    </source>
</evidence>
<evidence type="ECO:0000256" key="1">
    <source>
        <dbReference type="SAM" id="MobiDB-lite"/>
    </source>
</evidence>